<dbReference type="GO" id="GO:0004029">
    <property type="term" value="F:aldehyde dehydrogenase (NAD+) activity"/>
    <property type="evidence" value="ECO:0007669"/>
    <property type="project" value="TreeGrafter"/>
</dbReference>
<keyword evidence="2" id="KW-0560">Oxidoreductase</keyword>
<proteinExistence type="inferred from homology"/>
<dbReference type="GeneID" id="84681290"/>
<dbReference type="InterPro" id="IPR016163">
    <property type="entry name" value="Ald_DH_C"/>
</dbReference>
<dbReference type="PATRIC" id="fig|128780.6.peg.178"/>
<dbReference type="InterPro" id="IPR016162">
    <property type="entry name" value="Ald_DH_N"/>
</dbReference>
<dbReference type="PANTHER" id="PTHR43570">
    <property type="entry name" value="ALDEHYDE DEHYDROGENASE"/>
    <property type="match status" value="1"/>
</dbReference>
<dbReference type="InterPro" id="IPR016161">
    <property type="entry name" value="Ald_DH/histidinol_DH"/>
</dbReference>
<dbReference type="Proteomes" id="UP000061010">
    <property type="component" value="Chromosome"/>
</dbReference>
<gene>
    <name evidence="5" type="primary">calB_1</name>
    <name evidence="5" type="ORF">AOT14_01760</name>
</gene>
<dbReference type="InterPro" id="IPR012394">
    <property type="entry name" value="Aldehyde_DH_NAD(P)"/>
</dbReference>
<dbReference type="Gene3D" id="3.40.309.10">
    <property type="entry name" value="Aldehyde Dehydrogenase, Chain A, domain 2"/>
    <property type="match status" value="1"/>
</dbReference>
<evidence type="ECO:0000313" key="5">
    <source>
        <dbReference type="EMBL" id="ALJ26637.1"/>
    </source>
</evidence>
<feature type="domain" description="Aldehyde dehydrogenase" evidence="4">
    <location>
        <begin position="5"/>
        <end position="77"/>
    </location>
</feature>
<keyword evidence="6" id="KW-1185">Reference proteome</keyword>
<dbReference type="SUPFAM" id="SSF53720">
    <property type="entry name" value="ALDH-like"/>
    <property type="match status" value="1"/>
</dbReference>
<organism evidence="5 6">
    <name type="scientific">Stenotrophomonas acidaminiphila</name>
    <dbReference type="NCBI Taxonomy" id="128780"/>
    <lineage>
        <taxon>Bacteria</taxon>
        <taxon>Pseudomonadati</taxon>
        <taxon>Pseudomonadota</taxon>
        <taxon>Gammaproteobacteria</taxon>
        <taxon>Lysobacterales</taxon>
        <taxon>Lysobacteraceae</taxon>
        <taxon>Stenotrophomonas</taxon>
    </lineage>
</organism>
<name>A0A0R0EAU9_9GAMM</name>
<reference evidence="5 6" key="1">
    <citation type="journal article" date="2015" name="Genome Announc.">
        <title>Complete Genome Sequencing of Stenotrophomonas acidaminiphila ZAC14D2_NAIMI4_2, a Multidrug-Resistant Strain Isolated from Sediments of a Polluted River in Mexico, Uncovers New Antibiotic Resistance Genes and a Novel Class-II Lasso Peptide Biosynthesis Gene Cluster.</title>
        <authorList>
            <person name="Vinuesa P."/>
            <person name="Ochoa-Sanchez L.E."/>
        </authorList>
    </citation>
    <scope>NUCLEOTIDE SEQUENCE [LARGE SCALE GENOMIC DNA]</scope>
    <source>
        <strain evidence="5 6">ZAC14D2_NAIMI4_2</strain>
    </source>
</reference>
<comment type="similarity">
    <text evidence="1">Belongs to the aldehyde dehydrogenase family.</text>
</comment>
<evidence type="ECO:0000256" key="2">
    <source>
        <dbReference type="ARBA" id="ARBA00023002"/>
    </source>
</evidence>
<evidence type="ECO:0000256" key="3">
    <source>
        <dbReference type="ARBA" id="ARBA00023027"/>
    </source>
</evidence>
<dbReference type="RefSeq" id="WP_033474865.1">
    <property type="nucleotide sequence ID" value="NZ_CP043570.1"/>
</dbReference>
<keyword evidence="3" id="KW-0520">NAD</keyword>
<dbReference type="AlphaFoldDB" id="A0A0R0EAU9"/>
<evidence type="ECO:0000256" key="1">
    <source>
        <dbReference type="ARBA" id="ARBA00009986"/>
    </source>
</evidence>
<dbReference type="Gene3D" id="3.40.605.10">
    <property type="entry name" value="Aldehyde Dehydrogenase, Chain A, domain 1"/>
    <property type="match status" value="1"/>
</dbReference>
<dbReference type="InterPro" id="IPR015590">
    <property type="entry name" value="Aldehyde_DH_dom"/>
</dbReference>
<dbReference type="PANTHER" id="PTHR43570:SF20">
    <property type="entry name" value="ALDEHYDE DEHYDROGENASE ALDX-RELATED"/>
    <property type="match status" value="1"/>
</dbReference>
<evidence type="ECO:0000313" key="6">
    <source>
        <dbReference type="Proteomes" id="UP000061010"/>
    </source>
</evidence>
<dbReference type="Pfam" id="PF00171">
    <property type="entry name" value="Aldedh"/>
    <property type="match status" value="1"/>
</dbReference>
<accession>A0A0R0EAU9</accession>
<dbReference type="KEGG" id="sacz:AOT14_01760"/>
<sequence length="109" mass="11431">MNADNAHPRPLAAYYFGNDPARQQAFLDRTTSGAAVINDVMTHAVVESVPFGGVRPSGMGAYHGIHGFRRFSYAKAVVVQSADGASNLRLRAPYADALAQAQAALAGVA</sequence>
<dbReference type="GO" id="GO:0006081">
    <property type="term" value="P:aldehyde metabolic process"/>
    <property type="evidence" value="ECO:0007669"/>
    <property type="project" value="InterPro"/>
</dbReference>
<protein>
    <submittedName>
        <fullName evidence="5">Coniferyl aldehyde dehydrogenase</fullName>
    </submittedName>
</protein>
<dbReference type="GO" id="GO:0005737">
    <property type="term" value="C:cytoplasm"/>
    <property type="evidence" value="ECO:0007669"/>
    <property type="project" value="TreeGrafter"/>
</dbReference>
<evidence type="ECO:0000259" key="4">
    <source>
        <dbReference type="Pfam" id="PF00171"/>
    </source>
</evidence>
<dbReference type="EMBL" id="CP012900">
    <property type="protein sequence ID" value="ALJ26637.1"/>
    <property type="molecule type" value="Genomic_DNA"/>
</dbReference>